<evidence type="ECO:0000313" key="3">
    <source>
        <dbReference type="EMBL" id="ETN36489.1"/>
    </source>
</evidence>
<dbReference type="InterPro" id="IPR000073">
    <property type="entry name" value="AB_hydrolase_1"/>
</dbReference>
<feature type="region of interest" description="Disordered" evidence="1">
    <location>
        <begin position="79"/>
        <end position="101"/>
    </location>
</feature>
<dbReference type="InterPro" id="IPR050471">
    <property type="entry name" value="AB_hydrolase"/>
</dbReference>
<dbReference type="InParanoid" id="W2RL87"/>
<dbReference type="eggNOG" id="ENOG502QTP8">
    <property type="taxonomic scope" value="Eukaryota"/>
</dbReference>
<dbReference type="SUPFAM" id="SSF53474">
    <property type="entry name" value="alpha/beta-Hydrolases"/>
    <property type="match status" value="1"/>
</dbReference>
<organism evidence="3 4">
    <name type="scientific">Cyphellophora europaea (strain CBS 101466)</name>
    <name type="common">Phialophora europaea</name>
    <dbReference type="NCBI Taxonomy" id="1220924"/>
    <lineage>
        <taxon>Eukaryota</taxon>
        <taxon>Fungi</taxon>
        <taxon>Dikarya</taxon>
        <taxon>Ascomycota</taxon>
        <taxon>Pezizomycotina</taxon>
        <taxon>Eurotiomycetes</taxon>
        <taxon>Chaetothyriomycetidae</taxon>
        <taxon>Chaetothyriales</taxon>
        <taxon>Cyphellophoraceae</taxon>
        <taxon>Cyphellophora</taxon>
    </lineage>
</organism>
<feature type="compositionally biased region" description="Basic and acidic residues" evidence="1">
    <location>
        <begin position="243"/>
        <end position="260"/>
    </location>
</feature>
<evidence type="ECO:0000313" key="4">
    <source>
        <dbReference type="Proteomes" id="UP000030752"/>
    </source>
</evidence>
<feature type="region of interest" description="Disordered" evidence="1">
    <location>
        <begin position="719"/>
        <end position="745"/>
    </location>
</feature>
<protein>
    <recommendedName>
        <fullName evidence="2">AB hydrolase-1 domain-containing protein</fullName>
    </recommendedName>
</protein>
<feature type="region of interest" description="Disordered" evidence="1">
    <location>
        <begin position="406"/>
        <end position="468"/>
    </location>
</feature>
<dbReference type="PANTHER" id="PTHR43433:SF10">
    <property type="entry name" value="AB HYDROLASE-1 DOMAIN-CONTAINING PROTEIN"/>
    <property type="match status" value="1"/>
</dbReference>
<dbReference type="GeneID" id="19976106"/>
<evidence type="ECO:0000259" key="2">
    <source>
        <dbReference type="Pfam" id="PF00561"/>
    </source>
</evidence>
<feature type="compositionally biased region" description="Basic and acidic residues" evidence="1">
    <location>
        <begin position="318"/>
        <end position="341"/>
    </location>
</feature>
<dbReference type="PANTHER" id="PTHR43433">
    <property type="entry name" value="HYDROLASE, ALPHA/BETA FOLD FAMILY PROTEIN"/>
    <property type="match status" value="1"/>
</dbReference>
<feature type="region of interest" description="Disordered" evidence="1">
    <location>
        <begin position="1"/>
        <end position="46"/>
    </location>
</feature>
<reference evidence="3 4" key="1">
    <citation type="submission" date="2013-03" db="EMBL/GenBank/DDBJ databases">
        <title>The Genome Sequence of Phialophora europaea CBS 101466.</title>
        <authorList>
            <consortium name="The Broad Institute Genomics Platform"/>
            <person name="Cuomo C."/>
            <person name="de Hoog S."/>
            <person name="Gorbushina A."/>
            <person name="Walker B."/>
            <person name="Young S.K."/>
            <person name="Zeng Q."/>
            <person name="Gargeya S."/>
            <person name="Fitzgerald M."/>
            <person name="Haas B."/>
            <person name="Abouelleil A."/>
            <person name="Allen A.W."/>
            <person name="Alvarado L."/>
            <person name="Arachchi H.M."/>
            <person name="Berlin A.M."/>
            <person name="Chapman S.B."/>
            <person name="Gainer-Dewar J."/>
            <person name="Goldberg J."/>
            <person name="Griggs A."/>
            <person name="Gujja S."/>
            <person name="Hansen M."/>
            <person name="Howarth C."/>
            <person name="Imamovic A."/>
            <person name="Ireland A."/>
            <person name="Larimer J."/>
            <person name="McCowan C."/>
            <person name="Murphy C."/>
            <person name="Pearson M."/>
            <person name="Poon T.W."/>
            <person name="Priest M."/>
            <person name="Roberts A."/>
            <person name="Saif S."/>
            <person name="Shea T."/>
            <person name="Sisk P."/>
            <person name="Sykes S."/>
            <person name="Wortman J."/>
            <person name="Nusbaum C."/>
            <person name="Birren B."/>
        </authorList>
    </citation>
    <scope>NUCLEOTIDE SEQUENCE [LARGE SCALE GENOMIC DNA]</scope>
    <source>
        <strain evidence="3 4">CBS 101466</strain>
    </source>
</reference>
<feature type="compositionally biased region" description="Basic and acidic residues" evidence="1">
    <location>
        <begin position="299"/>
        <end position="310"/>
    </location>
</feature>
<dbReference type="AlphaFoldDB" id="W2RL87"/>
<dbReference type="InterPro" id="IPR029058">
    <property type="entry name" value="AB_hydrolase_fold"/>
</dbReference>
<feature type="compositionally biased region" description="Polar residues" evidence="1">
    <location>
        <begin position="448"/>
        <end position="463"/>
    </location>
</feature>
<keyword evidence="4" id="KW-1185">Reference proteome</keyword>
<feature type="compositionally biased region" description="Pro residues" evidence="1">
    <location>
        <begin position="218"/>
        <end position="230"/>
    </location>
</feature>
<dbReference type="RefSeq" id="XP_008721307.1">
    <property type="nucleotide sequence ID" value="XM_008723085.1"/>
</dbReference>
<sequence>MDVEHDELPPLPQLSSNTSPKRPRRRPPIGPRTAFVSSAVVPHPGPDQVISTLIDSLTAISQSARDQLKLDLAADAPLNTVHSERPSDDFDFDGPPSPGSYYAESAFAASIIPASDVDDDSDGDAAAPPVIRFSRAPPVLPKRRSKKLGSSQSFNTMLSDRSISIRTSMQSMRSQDGSNAQSLNVLNKRNNSVTSLALSMMSSRSRKTSPVKTSRNPSPQPRPEPGPPASATPVQHGPSEQDSSPKRRDSTSNDRGDDSHASSTLSPLNREKLEEHLIPSRQSSIRKAERMGQHRHSTGSRDLKDLKIDEELIGSDDSTVRRIRELQEAREKRHSEWRKESALSPERSSKRHSAPSPKPLRRSSTYQSSKLSVTEVLVESEQEASPQLSARVNATDLVLMPALVATGNDDSPLTPVGDTASETQSARPATHSPATVPKLASPTPPLNRGTSMQHKRTSVTSNKADSRAEDIKTISDEVEAFLSAPRLTQKLRHPRTGRTIAFSEVGDPNGFVVFCCVGMGLTRFVTSFYDELARTLKLRIITPDRPGVGESEAVPERLNNPLTWVDDVAVICHMLEITRFSLLAHSAGTIFALATALKMPQFVRGRIHLLAPWIPPSQMPKGAVGGTDAQPVANLPMSHRILSVLPAPMLKVANSRFLSATSASVEAKPLKNKKSKHLDSLDAELFQSYDDLNGSSFVSASDLEAPPSVRGMNREAHALRVGGRPGSPSPEPRTSSTYASRPTSPRLTLEARSALYNAQLTHRIWSLATLNANPAVDLMTCLERKKYIGFRYADVTRSIVIRHGAKDTRVPLENVKYLESIMKRCELRVLQDEGHSLMASASVMSSVLSEISKEWDEWEKIARDKQKRKADSSAVSTRSGRR</sequence>
<dbReference type="Proteomes" id="UP000030752">
    <property type="component" value="Unassembled WGS sequence"/>
</dbReference>
<gene>
    <name evidence="3" type="ORF">HMPREF1541_08767</name>
</gene>
<dbReference type="VEuPathDB" id="FungiDB:HMPREF1541_08767"/>
<accession>W2RL87</accession>
<proteinExistence type="predicted"/>
<dbReference type="OrthoDB" id="435520at2759"/>
<feature type="domain" description="AB hydrolase-1" evidence="2">
    <location>
        <begin position="530"/>
        <end position="617"/>
    </location>
</feature>
<name>W2RL87_CYPE1</name>
<feature type="compositionally biased region" description="Polar residues" evidence="1">
    <location>
        <begin position="148"/>
        <end position="194"/>
    </location>
</feature>
<dbReference type="Gene3D" id="3.40.50.1820">
    <property type="entry name" value="alpha/beta hydrolase"/>
    <property type="match status" value="1"/>
</dbReference>
<feature type="compositionally biased region" description="Basic and acidic residues" evidence="1">
    <location>
        <begin position="269"/>
        <end position="278"/>
    </location>
</feature>
<dbReference type="STRING" id="1220924.W2RL87"/>
<dbReference type="Pfam" id="PF00561">
    <property type="entry name" value="Abhydrolase_1"/>
    <property type="match status" value="1"/>
</dbReference>
<evidence type="ECO:0000256" key="1">
    <source>
        <dbReference type="SAM" id="MobiDB-lite"/>
    </source>
</evidence>
<feature type="region of interest" description="Disordered" evidence="1">
    <location>
        <begin position="113"/>
        <end position="369"/>
    </location>
</feature>
<dbReference type="HOGENOM" id="CLU_005757_1_1_1"/>
<dbReference type="EMBL" id="KB822725">
    <property type="protein sequence ID" value="ETN36489.1"/>
    <property type="molecule type" value="Genomic_DNA"/>
</dbReference>